<dbReference type="Pfam" id="PF12796">
    <property type="entry name" value="Ank_2"/>
    <property type="match status" value="1"/>
</dbReference>
<feature type="repeat" description="ANK" evidence="3">
    <location>
        <begin position="77"/>
        <end position="109"/>
    </location>
</feature>
<dbReference type="RefSeq" id="WP_218472234.1">
    <property type="nucleotide sequence ID" value="NZ_BAABJN010000012.1"/>
</dbReference>
<evidence type="ECO:0000256" key="1">
    <source>
        <dbReference type="ARBA" id="ARBA00022737"/>
    </source>
</evidence>
<dbReference type="Proteomes" id="UP000694257">
    <property type="component" value="Chromosome"/>
</dbReference>
<dbReference type="PROSITE" id="PS50297">
    <property type="entry name" value="ANK_REP_REGION"/>
    <property type="match status" value="1"/>
</dbReference>
<sequence>MSNFAEGFTDPGVSKLAAAVVEDNVGKVNELLAKGADLSGVGICGWNVLMLALAARKRAAFRALLDAGVDTTHRDEDGATVLHFAARIDDPWYMQTLLEYPVDVNVTDLDDGVTPLIATRRNYEQFQMLLAAGADPNIPDLSGDTALHHAAMLMLYRQILDLLEAGADPTSSNGDGDTFQDYLNSIDPLDQGPEMREERAQITAWLQEHSIPVEPLPEEIIQERSSGARHRAVGHIGDGAGGWTPTFTIDSSEFDDVIEFGKAIESALNELQQHNIPAKVVQRRYPAGDPIFSLPSWEEYRSRAD</sequence>
<dbReference type="SMART" id="SM00248">
    <property type="entry name" value="ANK"/>
    <property type="match status" value="4"/>
</dbReference>
<evidence type="ECO:0000313" key="5">
    <source>
        <dbReference type="Proteomes" id="UP000694257"/>
    </source>
</evidence>
<dbReference type="PANTHER" id="PTHR24171">
    <property type="entry name" value="ANKYRIN REPEAT DOMAIN-CONTAINING PROTEIN 39-RELATED"/>
    <property type="match status" value="1"/>
</dbReference>
<keyword evidence="5" id="KW-1185">Reference proteome</keyword>
<evidence type="ECO:0000256" key="2">
    <source>
        <dbReference type="ARBA" id="ARBA00023043"/>
    </source>
</evidence>
<proteinExistence type="predicted"/>
<dbReference type="InterPro" id="IPR002110">
    <property type="entry name" value="Ankyrin_rpt"/>
</dbReference>
<organism evidence="4 5">
    <name type="scientific">Nocardia iowensis</name>
    <dbReference type="NCBI Taxonomy" id="204891"/>
    <lineage>
        <taxon>Bacteria</taxon>
        <taxon>Bacillati</taxon>
        <taxon>Actinomycetota</taxon>
        <taxon>Actinomycetes</taxon>
        <taxon>Mycobacteriales</taxon>
        <taxon>Nocardiaceae</taxon>
        <taxon>Nocardia</taxon>
    </lineage>
</organism>
<reference evidence="4 5" key="1">
    <citation type="submission" date="2021-07" db="EMBL/GenBank/DDBJ databases">
        <title>Whole Genome Sequence of Nocardia Iowensis.</title>
        <authorList>
            <person name="Lamm A."/>
            <person name="Collins-Fairclough A.M."/>
            <person name="Bunk B."/>
            <person name="Sproer C."/>
        </authorList>
    </citation>
    <scope>NUCLEOTIDE SEQUENCE [LARGE SCALE GENOMIC DNA]</scope>
    <source>
        <strain evidence="4 5">NRRL 5646</strain>
    </source>
</reference>
<dbReference type="Pfam" id="PF13637">
    <property type="entry name" value="Ank_4"/>
    <property type="match status" value="1"/>
</dbReference>
<dbReference type="PANTHER" id="PTHR24171:SF8">
    <property type="entry name" value="BRCA1-ASSOCIATED RING DOMAIN PROTEIN 1"/>
    <property type="match status" value="1"/>
</dbReference>
<keyword evidence="2 3" id="KW-0040">ANK repeat</keyword>
<evidence type="ECO:0000256" key="3">
    <source>
        <dbReference type="PROSITE-ProRule" id="PRU00023"/>
    </source>
</evidence>
<keyword evidence="1" id="KW-0677">Repeat</keyword>
<protein>
    <submittedName>
        <fullName evidence="4">Ankyrin repeat domain-containing protein</fullName>
    </submittedName>
</protein>
<name>A0ABX8RP32_NOCIO</name>
<gene>
    <name evidence="4" type="ORF">KV110_39755</name>
</gene>
<evidence type="ECO:0000313" key="4">
    <source>
        <dbReference type="EMBL" id="QXN91379.1"/>
    </source>
</evidence>
<dbReference type="PROSITE" id="PS50088">
    <property type="entry name" value="ANK_REPEAT"/>
    <property type="match status" value="2"/>
</dbReference>
<accession>A0ABX8RP32</accession>
<feature type="repeat" description="ANK" evidence="3">
    <location>
        <begin position="142"/>
        <end position="174"/>
    </location>
</feature>
<dbReference type="EMBL" id="CP078145">
    <property type="protein sequence ID" value="QXN91379.1"/>
    <property type="molecule type" value="Genomic_DNA"/>
</dbReference>